<dbReference type="AlphaFoldDB" id="A0A061ISF4"/>
<feature type="domain" description="A-kinase anchor protein 7-like phosphoesterase" evidence="1">
    <location>
        <begin position="71"/>
        <end position="266"/>
    </location>
</feature>
<proteinExistence type="predicted"/>
<dbReference type="EMBL" id="AUPL01006560">
    <property type="protein sequence ID" value="ESL05778.1"/>
    <property type="molecule type" value="Genomic_DNA"/>
</dbReference>
<dbReference type="InterPro" id="IPR052641">
    <property type="entry name" value="AKAP7_isoform_gamma"/>
</dbReference>
<dbReference type="PANTHER" id="PTHR15934:SF2">
    <property type="entry name" value="A-KINASE ANCHOR PROTEIN 7-LIKE PHOSPHOESTERASE DOMAIN-CONTAINING PROTEIN"/>
    <property type="match status" value="1"/>
</dbReference>
<organism evidence="2 3">
    <name type="scientific">Trypanosoma rangeli SC58</name>
    <dbReference type="NCBI Taxonomy" id="429131"/>
    <lineage>
        <taxon>Eukaryota</taxon>
        <taxon>Discoba</taxon>
        <taxon>Euglenozoa</taxon>
        <taxon>Kinetoplastea</taxon>
        <taxon>Metakinetoplastina</taxon>
        <taxon>Trypanosomatida</taxon>
        <taxon>Trypanosomatidae</taxon>
        <taxon>Trypanosoma</taxon>
        <taxon>Herpetosoma</taxon>
    </lineage>
</organism>
<dbReference type="GO" id="GO:0034237">
    <property type="term" value="F:protein kinase A regulatory subunit binding"/>
    <property type="evidence" value="ECO:0007669"/>
    <property type="project" value="TreeGrafter"/>
</dbReference>
<name>A0A061ISF4_TRYRA</name>
<comment type="caution">
    <text evidence="2">The sequence shown here is derived from an EMBL/GenBank/DDBJ whole genome shotgun (WGS) entry which is preliminary data.</text>
</comment>
<dbReference type="FunFam" id="3.90.1140.10:FF:000011">
    <property type="entry name" value="AKAP7 2'5' RNA ligase-like domain containing protein"/>
    <property type="match status" value="1"/>
</dbReference>
<sequence length="268" mass="30460">MLRRTFAVVQKGERGLYFPINHRIVDRRLAPGVTVEEADVQSRYRRELRTCFTTGETRQTVPPVWSARERPTHFLSLRLPVKNVLKTRVNEMHSQILFSHKQYAPLLVPLEKLHITLGVMTISESEEAKSLASIHECVSEVFSALRPLQLRFRGLGTFGFGRVLFIRVVPEADFGVLDAAVSKFRRGVGGELKIDIKGNPHDSYVPHITVAKIRSNQRGQFGNKIPMSMWAEYQHHDFGDITFSQVDVCRMRGAADGYYHTEASVLLS</sequence>
<dbReference type="GO" id="GO:0010738">
    <property type="term" value="P:regulation of protein kinase A signaling"/>
    <property type="evidence" value="ECO:0007669"/>
    <property type="project" value="TreeGrafter"/>
</dbReference>
<evidence type="ECO:0000259" key="1">
    <source>
        <dbReference type="Pfam" id="PF10469"/>
    </source>
</evidence>
<dbReference type="Proteomes" id="UP000031737">
    <property type="component" value="Unassembled WGS sequence"/>
</dbReference>
<dbReference type="Gene3D" id="3.90.1140.10">
    <property type="entry name" value="Cyclic phosphodiesterase"/>
    <property type="match status" value="1"/>
</dbReference>
<dbReference type="PANTHER" id="PTHR15934">
    <property type="entry name" value="RNA 2',3'-CYCLIC PHOSPHODIESTERASE"/>
    <property type="match status" value="1"/>
</dbReference>
<gene>
    <name evidence="2" type="ORF">TRSC58_06560</name>
</gene>
<dbReference type="OrthoDB" id="277832at2759"/>
<evidence type="ECO:0000313" key="3">
    <source>
        <dbReference type="Proteomes" id="UP000031737"/>
    </source>
</evidence>
<dbReference type="SUPFAM" id="SSF55144">
    <property type="entry name" value="LigT-like"/>
    <property type="match status" value="1"/>
</dbReference>
<protein>
    <recommendedName>
        <fullName evidence="1">A-kinase anchor protein 7-like phosphoesterase domain-containing protein</fullName>
    </recommendedName>
</protein>
<dbReference type="Pfam" id="PF10469">
    <property type="entry name" value="AKAP7_NLS"/>
    <property type="match status" value="1"/>
</dbReference>
<dbReference type="InterPro" id="IPR009097">
    <property type="entry name" value="Cyclic_Pdiesterase"/>
</dbReference>
<evidence type="ECO:0000313" key="2">
    <source>
        <dbReference type="EMBL" id="ESL05778.1"/>
    </source>
</evidence>
<accession>A0A061ISF4</accession>
<keyword evidence="3" id="KW-1185">Reference proteome</keyword>
<dbReference type="GO" id="GO:0005829">
    <property type="term" value="C:cytosol"/>
    <property type="evidence" value="ECO:0007669"/>
    <property type="project" value="TreeGrafter"/>
</dbReference>
<dbReference type="VEuPathDB" id="TriTrypDB:TRSC58_06560"/>
<reference evidence="2 3" key="1">
    <citation type="submission" date="2013-07" db="EMBL/GenBank/DDBJ databases">
        <authorList>
            <person name="Stoco P.H."/>
            <person name="Wagner G."/>
            <person name="Gerber A."/>
            <person name="Zaha A."/>
            <person name="Thompson C."/>
            <person name="Bartholomeu D.C."/>
            <person name="Luckemeyer D.D."/>
            <person name="Bahia D."/>
            <person name="Loreto E."/>
            <person name="Prestes E.B."/>
            <person name="Lima F.M."/>
            <person name="Rodrigues-Luiz G."/>
            <person name="Vallejo G.A."/>
            <person name="Filho J.F."/>
            <person name="Monteiro K.M."/>
            <person name="Tyler K.M."/>
            <person name="de Almeida L.G."/>
            <person name="Ortiz M.F."/>
            <person name="Siervo M.A."/>
            <person name="de Moraes M.H."/>
            <person name="Cunha O.L."/>
            <person name="Mendonca-Neto R."/>
            <person name="Silva R."/>
            <person name="Teixeira S.M."/>
            <person name="Murta S.M."/>
            <person name="Sincero T.C."/>
            <person name="Mendes T.A."/>
            <person name="Urmenyi T.P."/>
            <person name="Silva V.G."/>
            <person name="da Rocha W.D."/>
            <person name="Andersson B."/>
            <person name="Romanha A.J."/>
            <person name="Steindel M."/>
            <person name="de Vasconcelos A.T."/>
            <person name="Grisard E.C."/>
        </authorList>
    </citation>
    <scope>NUCLEOTIDE SEQUENCE [LARGE SCALE GENOMIC DNA]</scope>
    <source>
        <strain evidence="2 3">SC58</strain>
    </source>
</reference>
<dbReference type="InterPro" id="IPR019510">
    <property type="entry name" value="AKAP7-like_phosphoesterase"/>
</dbReference>